<dbReference type="EMBL" id="WIXP02000001">
    <property type="protein sequence ID" value="KAF6217143.1"/>
    <property type="molecule type" value="Genomic_DNA"/>
</dbReference>
<evidence type="ECO:0000313" key="4">
    <source>
        <dbReference type="Proteomes" id="UP000466442"/>
    </source>
</evidence>
<keyword evidence="4" id="KW-1185">Reference proteome</keyword>
<dbReference type="OrthoDB" id="10257948at2759"/>
<dbReference type="PANTHER" id="PTHR21148">
    <property type="entry name" value="THIOREDOXIN DOMAIN-CONTAINING PROTEIN 9"/>
    <property type="match status" value="1"/>
</dbReference>
<dbReference type="Gene3D" id="3.40.30.10">
    <property type="entry name" value="Glutaredoxin"/>
    <property type="match status" value="1"/>
</dbReference>
<sequence>MILEEVLFYIILPFPSSSNDCLSIMALPGKDIGKTIIKAVENQIDAEIEKLDNLDISELEAIRKERLAKMKQESEEKRQWLANGHGEYSEIGESEFFNITKNSKNVIAHFYKNDAARCKIFDHHLKLIAPRHLEVKIVTLDAEKSPFLASRLNIKVIPTLLIVVNNVTKDKIIGFTDLGNCDDFSTEILEWRLAQSSVIKYEGDLLNPPQKMKQNQKIKRVVKSNKTIRGSNYDTSDSDDE</sequence>
<gene>
    <name evidence="3" type="ORF">GE061_001497</name>
</gene>
<dbReference type="AlphaFoldDB" id="A0A8S9Y7I9"/>
<dbReference type="Pfam" id="PF00085">
    <property type="entry name" value="Thioredoxin"/>
    <property type="match status" value="1"/>
</dbReference>
<evidence type="ECO:0000313" key="3">
    <source>
        <dbReference type="EMBL" id="KAF6217143.1"/>
    </source>
</evidence>
<dbReference type="InterPro" id="IPR036249">
    <property type="entry name" value="Thioredoxin-like_sf"/>
</dbReference>
<evidence type="ECO:0000256" key="1">
    <source>
        <dbReference type="ARBA" id="ARBA00026148"/>
    </source>
</evidence>
<dbReference type="InterPro" id="IPR013766">
    <property type="entry name" value="Thioredoxin_domain"/>
</dbReference>
<protein>
    <recommendedName>
        <fullName evidence="1">Thioredoxin domain-containing protein 9</fullName>
    </recommendedName>
</protein>
<dbReference type="Proteomes" id="UP000466442">
    <property type="component" value="Linkage Group LG1"/>
</dbReference>
<proteinExistence type="predicted"/>
<organism evidence="3 4">
    <name type="scientific">Apolygus lucorum</name>
    <name type="common">Small green plant bug</name>
    <name type="synonym">Lygocoris lucorum</name>
    <dbReference type="NCBI Taxonomy" id="248454"/>
    <lineage>
        <taxon>Eukaryota</taxon>
        <taxon>Metazoa</taxon>
        <taxon>Ecdysozoa</taxon>
        <taxon>Arthropoda</taxon>
        <taxon>Hexapoda</taxon>
        <taxon>Insecta</taxon>
        <taxon>Pterygota</taxon>
        <taxon>Neoptera</taxon>
        <taxon>Paraneoptera</taxon>
        <taxon>Hemiptera</taxon>
        <taxon>Heteroptera</taxon>
        <taxon>Panheteroptera</taxon>
        <taxon>Cimicomorpha</taxon>
        <taxon>Miridae</taxon>
        <taxon>Mirini</taxon>
        <taxon>Apolygus</taxon>
    </lineage>
</organism>
<evidence type="ECO:0000259" key="2">
    <source>
        <dbReference type="Pfam" id="PF00085"/>
    </source>
</evidence>
<feature type="domain" description="Thioredoxin" evidence="2">
    <location>
        <begin position="94"/>
        <end position="176"/>
    </location>
</feature>
<dbReference type="CDD" id="cd02989">
    <property type="entry name" value="Phd_like_TxnDC9"/>
    <property type="match status" value="1"/>
</dbReference>
<comment type="caution">
    <text evidence="3">The sequence shown here is derived from an EMBL/GenBank/DDBJ whole genome shotgun (WGS) entry which is preliminary data.</text>
</comment>
<reference evidence="3" key="1">
    <citation type="journal article" date="2021" name="Mol. Ecol. Resour.">
        <title>Apolygus lucorum genome provides insights into omnivorousness and mesophyll feeding.</title>
        <authorList>
            <person name="Liu Y."/>
            <person name="Liu H."/>
            <person name="Wang H."/>
            <person name="Huang T."/>
            <person name="Liu B."/>
            <person name="Yang B."/>
            <person name="Yin L."/>
            <person name="Li B."/>
            <person name="Zhang Y."/>
            <person name="Zhang S."/>
            <person name="Jiang F."/>
            <person name="Zhang X."/>
            <person name="Ren Y."/>
            <person name="Wang B."/>
            <person name="Wang S."/>
            <person name="Lu Y."/>
            <person name="Wu K."/>
            <person name="Fan W."/>
            <person name="Wang G."/>
        </authorList>
    </citation>
    <scope>NUCLEOTIDE SEQUENCE</scope>
    <source>
        <strain evidence="3">12Hb</strain>
    </source>
</reference>
<dbReference type="SUPFAM" id="SSF52833">
    <property type="entry name" value="Thioredoxin-like"/>
    <property type="match status" value="1"/>
</dbReference>
<name>A0A8S9Y7I9_APOLU</name>
<accession>A0A8S9Y7I9</accession>